<comment type="caution">
    <text evidence="1">The sequence shown here is derived from an EMBL/GenBank/DDBJ whole genome shotgun (WGS) entry which is preliminary data.</text>
</comment>
<sequence>MKLKSVFTLEVLETIDCGEWDHYPTESEMEEALIAQFGSCTHFDDGFGDGLPIIFEVKKRNTFHGEVFK</sequence>
<dbReference type="AlphaFoldDB" id="A0A2A5IKW0"/>
<gene>
    <name evidence="1" type="ORF">CEY02_19620</name>
</gene>
<evidence type="ECO:0000313" key="2">
    <source>
        <dbReference type="Proteomes" id="UP000228754"/>
    </source>
</evidence>
<reference evidence="1 2" key="1">
    <citation type="submission" date="2017-06" db="EMBL/GenBank/DDBJ databases">
        <title>Draft Genome Sequence of Bacillus sp Strain 36R Isolated from saline sediment at Atanasia, Sonora, Mexico.</title>
        <authorList>
            <person name="Sanchez Diaz R."/>
            <person name="Quiroz Macias M.E."/>
            <person name="Ibarra Gamez J.C."/>
            <person name="Enciso Ibarra J."/>
            <person name="Gomez Gil B."/>
            <person name="Galaviz Silva L."/>
        </authorList>
    </citation>
    <scope>NUCLEOTIDE SEQUENCE [LARGE SCALE GENOMIC DNA]</scope>
    <source>
        <strain evidence="1 2">36R_ATNSAL</strain>
    </source>
</reference>
<name>A0A2A5IKW0_BACPU</name>
<evidence type="ECO:0000313" key="1">
    <source>
        <dbReference type="EMBL" id="PCK17736.1"/>
    </source>
</evidence>
<proteinExistence type="predicted"/>
<organism evidence="1 2">
    <name type="scientific">Bacillus pumilus</name>
    <name type="common">Bacillus mesentericus</name>
    <dbReference type="NCBI Taxonomy" id="1408"/>
    <lineage>
        <taxon>Bacteria</taxon>
        <taxon>Bacillati</taxon>
        <taxon>Bacillota</taxon>
        <taxon>Bacilli</taxon>
        <taxon>Bacillales</taxon>
        <taxon>Bacillaceae</taxon>
        <taxon>Bacillus</taxon>
    </lineage>
</organism>
<accession>A0A2A5IKW0</accession>
<protein>
    <submittedName>
        <fullName evidence="1">Uncharacterized protein</fullName>
    </submittedName>
</protein>
<dbReference type="Proteomes" id="UP000228754">
    <property type="component" value="Unassembled WGS sequence"/>
</dbReference>
<dbReference type="EMBL" id="NKHG01000134">
    <property type="protein sequence ID" value="PCK17736.1"/>
    <property type="molecule type" value="Genomic_DNA"/>
</dbReference>